<protein>
    <submittedName>
        <fullName evidence="1">Uncharacterized protein</fullName>
    </submittedName>
</protein>
<organism evidence="1 2">
    <name type="scientific">Sumerlaea chitinivorans</name>
    <dbReference type="NCBI Taxonomy" id="2250252"/>
    <lineage>
        <taxon>Bacteria</taxon>
        <taxon>Candidatus Sumerlaeota</taxon>
        <taxon>Candidatus Sumerlaeia</taxon>
        <taxon>Candidatus Sumerlaeales</taxon>
        <taxon>Candidatus Sumerlaeaceae</taxon>
        <taxon>Candidatus Sumerlaea</taxon>
    </lineage>
</organism>
<dbReference type="AlphaFoldDB" id="A0A2Z4Y430"/>
<reference evidence="1 2" key="1">
    <citation type="submission" date="2018-05" db="EMBL/GenBank/DDBJ databases">
        <title>A metagenomic window into the 2 km-deep terrestrial subsurface aquifer revealed taxonomically and functionally diverse microbial community comprising novel uncultured bacterial lineages.</title>
        <authorList>
            <person name="Kadnikov V.V."/>
            <person name="Mardanov A.V."/>
            <person name="Beletsky A.V."/>
            <person name="Banks D."/>
            <person name="Pimenov N.V."/>
            <person name="Frank Y.A."/>
            <person name="Karnachuk O.V."/>
            <person name="Ravin N.V."/>
        </authorList>
    </citation>
    <scope>NUCLEOTIDE SEQUENCE [LARGE SCALE GENOMIC DNA]</scope>
    <source>
        <strain evidence="1">BY</strain>
    </source>
</reference>
<gene>
    <name evidence="1" type="ORF">BRCON_1117</name>
</gene>
<sequence length="65" mass="7837">MPCRKKKSLPNNVISLRMQEKRPYIENGEFKLRRRDGNFKESLVTLRARIEYNTKFPVPRPTFLK</sequence>
<evidence type="ECO:0000313" key="2">
    <source>
        <dbReference type="Proteomes" id="UP000262583"/>
    </source>
</evidence>
<dbReference type="KEGG" id="schv:BRCON_1117"/>
<evidence type="ECO:0000313" key="1">
    <source>
        <dbReference type="EMBL" id="AXA35894.1"/>
    </source>
</evidence>
<proteinExistence type="predicted"/>
<name>A0A2Z4Y430_SUMC1</name>
<dbReference type="EMBL" id="CP030759">
    <property type="protein sequence ID" value="AXA35894.1"/>
    <property type="molecule type" value="Genomic_DNA"/>
</dbReference>
<dbReference type="Proteomes" id="UP000262583">
    <property type="component" value="Chromosome"/>
</dbReference>
<accession>A0A2Z4Y430</accession>